<protein>
    <submittedName>
        <fullName evidence="2">AAA ATPase</fullName>
    </submittedName>
</protein>
<evidence type="ECO:0000259" key="1">
    <source>
        <dbReference type="SMART" id="SM00382"/>
    </source>
</evidence>
<dbReference type="GO" id="GO:0003678">
    <property type="term" value="F:DNA helicase activity"/>
    <property type="evidence" value="ECO:0007669"/>
    <property type="project" value="InterPro"/>
</dbReference>
<reference evidence="2 3" key="1">
    <citation type="journal article" date="2015" name="Nature">
        <title>rRNA introns, odd ribosomes, and small enigmatic genomes across a large radiation of phyla.</title>
        <authorList>
            <person name="Brown C.T."/>
            <person name="Hug L.A."/>
            <person name="Thomas B.C."/>
            <person name="Sharon I."/>
            <person name="Castelle C.J."/>
            <person name="Singh A."/>
            <person name="Wilkins M.J."/>
            <person name="Williams K.H."/>
            <person name="Banfield J.F."/>
        </authorList>
    </citation>
    <scope>NUCLEOTIDE SEQUENCE [LARGE SCALE GENOMIC DNA]</scope>
</reference>
<dbReference type="InterPro" id="IPR003593">
    <property type="entry name" value="AAA+_ATPase"/>
</dbReference>
<accession>A0A0G1BBZ7</accession>
<sequence>MIWAMKQNTALKILKTGRNVYLTGAPGSGKTHILNEYINYLRNHGISVGVTASTGIAATHIGGVTIHSWSGMGVKDFLSDDDISYIVHKKYLQKRFDKTRVLVIDEVSMLSPKILDNVDRVCRAAKGNQNPFGGMQVVLSGDFFQLPPITQGGSSVQFVNTSRAWKEMDIRVCYLDEQFRHEDNTLEAILNEMRGGFVSQKTRDVLASQCEKNFANGIAPTRLYAHNIDVDILNEREADDGRKKRKRIHRSHSQHL</sequence>
<gene>
    <name evidence="2" type="ORF">UV42_C0043G0004</name>
</gene>
<evidence type="ECO:0000313" key="2">
    <source>
        <dbReference type="EMBL" id="KKS70802.1"/>
    </source>
</evidence>
<dbReference type="InterPro" id="IPR027417">
    <property type="entry name" value="P-loop_NTPase"/>
</dbReference>
<dbReference type="Proteomes" id="UP000033867">
    <property type="component" value="Unassembled WGS sequence"/>
</dbReference>
<comment type="caution">
    <text evidence="2">The sequence shown here is derived from an EMBL/GenBank/DDBJ whole genome shotgun (WGS) entry which is preliminary data.</text>
</comment>
<dbReference type="SUPFAM" id="SSF52540">
    <property type="entry name" value="P-loop containing nucleoside triphosphate hydrolases"/>
    <property type="match status" value="1"/>
</dbReference>
<feature type="domain" description="AAA+ ATPase" evidence="1">
    <location>
        <begin position="16"/>
        <end position="229"/>
    </location>
</feature>
<dbReference type="CDD" id="cd18037">
    <property type="entry name" value="DEXSc_Pif1_like"/>
    <property type="match status" value="1"/>
</dbReference>
<organism evidence="2 3">
    <name type="scientific">Candidatus Magasanikbacteria bacterium GW2011_GWE2_42_7</name>
    <dbReference type="NCBI Taxonomy" id="1619052"/>
    <lineage>
        <taxon>Bacteria</taxon>
        <taxon>Candidatus Magasanikiibacteriota</taxon>
    </lineage>
</organism>
<evidence type="ECO:0000313" key="3">
    <source>
        <dbReference type="Proteomes" id="UP000033867"/>
    </source>
</evidence>
<dbReference type="GO" id="GO:0006281">
    <property type="term" value="P:DNA repair"/>
    <property type="evidence" value="ECO:0007669"/>
    <property type="project" value="InterPro"/>
</dbReference>
<dbReference type="GO" id="GO:0000723">
    <property type="term" value="P:telomere maintenance"/>
    <property type="evidence" value="ECO:0007669"/>
    <property type="project" value="InterPro"/>
</dbReference>
<dbReference type="AlphaFoldDB" id="A0A0G1BBZ7"/>
<dbReference type="PANTHER" id="PTHR47642:SF5">
    <property type="entry name" value="ATP-DEPENDENT DNA HELICASE"/>
    <property type="match status" value="1"/>
</dbReference>
<dbReference type="PANTHER" id="PTHR47642">
    <property type="entry name" value="ATP-DEPENDENT DNA HELICASE"/>
    <property type="match status" value="1"/>
</dbReference>
<dbReference type="InterPro" id="IPR010285">
    <property type="entry name" value="DNA_helicase_pif1-like_DEAD"/>
</dbReference>
<dbReference type="EMBL" id="LCEK01000043">
    <property type="protein sequence ID" value="KKS70802.1"/>
    <property type="molecule type" value="Genomic_DNA"/>
</dbReference>
<proteinExistence type="predicted"/>
<dbReference type="Gene3D" id="3.40.50.300">
    <property type="entry name" value="P-loop containing nucleotide triphosphate hydrolases"/>
    <property type="match status" value="1"/>
</dbReference>
<dbReference type="Pfam" id="PF05970">
    <property type="entry name" value="PIF1"/>
    <property type="match status" value="1"/>
</dbReference>
<dbReference type="InterPro" id="IPR051055">
    <property type="entry name" value="PIF1_helicase"/>
</dbReference>
<dbReference type="SMART" id="SM00382">
    <property type="entry name" value="AAA"/>
    <property type="match status" value="1"/>
</dbReference>
<dbReference type="PATRIC" id="fig|1619052.3.peg.859"/>
<name>A0A0G1BBZ7_9BACT</name>